<dbReference type="Pfam" id="PF09243">
    <property type="entry name" value="Rsm22"/>
    <property type="match status" value="1"/>
</dbReference>
<dbReference type="AlphaFoldDB" id="A0A6G4WAB3"/>
<dbReference type="SUPFAM" id="SSF53335">
    <property type="entry name" value="S-adenosyl-L-methionine-dependent methyltransferases"/>
    <property type="match status" value="1"/>
</dbReference>
<protein>
    <submittedName>
        <fullName evidence="5">Methyltransferase type 11</fullName>
    </submittedName>
</protein>
<evidence type="ECO:0000256" key="4">
    <source>
        <dbReference type="ARBA" id="ARBA00023014"/>
    </source>
</evidence>
<accession>A0A6G4WAB3</accession>
<reference evidence="5 6" key="1">
    <citation type="submission" date="2020-02" db="EMBL/GenBank/DDBJ databases">
        <title>Genome sequence of strain CCNWXJ40-4.</title>
        <authorList>
            <person name="Gao J."/>
            <person name="Sun J."/>
        </authorList>
    </citation>
    <scope>NUCLEOTIDE SEQUENCE [LARGE SCALE GENOMIC DNA]</scope>
    <source>
        <strain evidence="5 6">CCNWXJ 40-4</strain>
    </source>
</reference>
<organism evidence="5 6">
    <name type="scientific">Allomesorhizobium camelthorni</name>
    <dbReference type="NCBI Taxonomy" id="475069"/>
    <lineage>
        <taxon>Bacteria</taxon>
        <taxon>Pseudomonadati</taxon>
        <taxon>Pseudomonadota</taxon>
        <taxon>Alphaproteobacteria</taxon>
        <taxon>Hyphomicrobiales</taxon>
        <taxon>Phyllobacteriaceae</taxon>
        <taxon>Allomesorhizobium</taxon>
    </lineage>
</organism>
<keyword evidence="3" id="KW-0408">Iron</keyword>
<keyword evidence="5" id="KW-0489">Methyltransferase</keyword>
<comment type="caution">
    <text evidence="5">The sequence shown here is derived from an EMBL/GenBank/DDBJ whole genome shotgun (WGS) entry which is preliminary data.</text>
</comment>
<evidence type="ECO:0000256" key="1">
    <source>
        <dbReference type="ARBA" id="ARBA00022723"/>
    </source>
</evidence>
<dbReference type="Gene3D" id="3.40.50.150">
    <property type="entry name" value="Vaccinia Virus protein VP39"/>
    <property type="match status" value="1"/>
</dbReference>
<name>A0A6G4WAB3_9HYPH</name>
<dbReference type="EMBL" id="JAAKZF010000007">
    <property type="protein sequence ID" value="NGO51176.1"/>
    <property type="molecule type" value="Genomic_DNA"/>
</dbReference>
<dbReference type="GO" id="GO:0008168">
    <property type="term" value="F:methyltransferase activity"/>
    <property type="evidence" value="ECO:0007669"/>
    <property type="project" value="UniProtKB-KW"/>
</dbReference>
<keyword evidence="2" id="KW-0809">Transit peptide</keyword>
<dbReference type="InterPro" id="IPR052571">
    <property type="entry name" value="Mt_RNA_Methyltransferase"/>
</dbReference>
<proteinExistence type="predicted"/>
<dbReference type="GO" id="GO:0051536">
    <property type="term" value="F:iron-sulfur cluster binding"/>
    <property type="evidence" value="ECO:0007669"/>
    <property type="project" value="UniProtKB-KW"/>
</dbReference>
<dbReference type="GO" id="GO:0006412">
    <property type="term" value="P:translation"/>
    <property type="evidence" value="ECO:0007669"/>
    <property type="project" value="InterPro"/>
</dbReference>
<dbReference type="Proteomes" id="UP001642900">
    <property type="component" value="Unassembled WGS sequence"/>
</dbReference>
<keyword evidence="6" id="KW-1185">Reference proteome</keyword>
<keyword evidence="4" id="KW-0411">Iron-sulfur</keyword>
<dbReference type="PANTHER" id="PTHR13184">
    <property type="entry name" value="37S RIBOSOMAL PROTEIN S22"/>
    <property type="match status" value="1"/>
</dbReference>
<dbReference type="GO" id="GO:0046872">
    <property type="term" value="F:metal ion binding"/>
    <property type="evidence" value="ECO:0007669"/>
    <property type="project" value="UniProtKB-KW"/>
</dbReference>
<dbReference type="GO" id="GO:0015935">
    <property type="term" value="C:small ribosomal subunit"/>
    <property type="evidence" value="ECO:0007669"/>
    <property type="project" value="TreeGrafter"/>
</dbReference>
<keyword evidence="5" id="KW-0808">Transferase</keyword>
<keyword evidence="1" id="KW-0479">Metal-binding</keyword>
<sequence>MELPPPLRQAVEQVLEGTSLYELKQAADLLSRRYRSEVRDGRLHISDDLAAKAYLTTRLPATYAAVRASLGSVAEVLPELAPKSLLDIGAGPGTALWAVRDCFDSLEAATLVETSEAIRRVGKQLAEAAPVRAEWIATDLATGLAGLKPADLVTLAYVLDELSPSAIEPLIDRLWALTRDTLVVVEPGTPAGWRRILVVRSRLIAAGAHLAAPCPHSAACPLSAPDWCHFSRRVARSRLHRLTKSGDVPWEDEKYVFFAASRTLADATASRVLAPPQTASGTVRLKLCQADGTATEQLITRREGAAFKTARRLDWGDGVWNEQ</sequence>
<dbReference type="GO" id="GO:0032259">
    <property type="term" value="P:methylation"/>
    <property type="evidence" value="ECO:0007669"/>
    <property type="project" value="UniProtKB-KW"/>
</dbReference>
<evidence type="ECO:0000256" key="2">
    <source>
        <dbReference type="ARBA" id="ARBA00022946"/>
    </source>
</evidence>
<dbReference type="GO" id="GO:0003735">
    <property type="term" value="F:structural constituent of ribosome"/>
    <property type="evidence" value="ECO:0007669"/>
    <property type="project" value="TreeGrafter"/>
</dbReference>
<evidence type="ECO:0000256" key="3">
    <source>
        <dbReference type="ARBA" id="ARBA00023004"/>
    </source>
</evidence>
<evidence type="ECO:0000313" key="5">
    <source>
        <dbReference type="EMBL" id="NGO51176.1"/>
    </source>
</evidence>
<evidence type="ECO:0000313" key="6">
    <source>
        <dbReference type="Proteomes" id="UP001642900"/>
    </source>
</evidence>
<dbReference type="InterPro" id="IPR015324">
    <property type="entry name" value="Ribosomal_Rsm22-like"/>
</dbReference>
<gene>
    <name evidence="5" type="ORF">G6N73_08260</name>
</gene>
<dbReference type="PANTHER" id="PTHR13184:SF5">
    <property type="entry name" value="METHYLTRANSFERASE-LIKE PROTEIN 17, MITOCHONDRIAL"/>
    <property type="match status" value="1"/>
</dbReference>
<dbReference type="InterPro" id="IPR029063">
    <property type="entry name" value="SAM-dependent_MTases_sf"/>
</dbReference>
<dbReference type="RefSeq" id="WP_165025972.1">
    <property type="nucleotide sequence ID" value="NZ_JAAKZF010000007.1"/>
</dbReference>